<evidence type="ECO:0000313" key="3">
    <source>
        <dbReference type="Proteomes" id="UP000766595"/>
    </source>
</evidence>
<reference evidence="2 3" key="1">
    <citation type="submission" date="2021-06" db="EMBL/GenBank/DDBJ databases">
        <authorList>
            <person name="Grouzdev D.S."/>
            <person name="Koziaeva V."/>
        </authorList>
    </citation>
    <scope>NUCLEOTIDE SEQUENCE [LARGE SCALE GENOMIC DNA]</scope>
    <source>
        <strain evidence="2 3">22</strain>
    </source>
</reference>
<dbReference type="NCBIfam" id="TIGR02300">
    <property type="entry name" value="FYDLN_acid"/>
    <property type="match status" value="1"/>
</dbReference>
<comment type="caution">
    <text evidence="2">The sequence shown here is derived from an EMBL/GenBank/DDBJ whole genome shotgun (WGS) entry which is preliminary data.</text>
</comment>
<name>A0A947D6E2_9HYPH</name>
<keyword evidence="3" id="KW-1185">Reference proteome</keyword>
<accession>A0A947D6E2</accession>
<evidence type="ECO:0000256" key="1">
    <source>
        <dbReference type="SAM" id="MobiDB-lite"/>
    </source>
</evidence>
<proteinExistence type="predicted"/>
<protein>
    <submittedName>
        <fullName evidence="2">TIGR02300 family protein</fullName>
    </submittedName>
</protein>
<sequence length="124" mass="13474">MAKPELGTKRLCPNCGTKYYDLNRDPILCPKCGTLFTVAAVVSRAKAAPAVEEAEEEVDEAAPIEFVPLEEAEADESADEAVPGIEDEEIADIPDDEDDTFLEAEEDDEIDGIDIDVAGEDEER</sequence>
<organism evidence="2 3">
    <name type="scientific">Prosthecodimorpha staleyi</name>
    <dbReference type="NCBI Taxonomy" id="2840188"/>
    <lineage>
        <taxon>Bacteria</taxon>
        <taxon>Pseudomonadati</taxon>
        <taxon>Pseudomonadota</taxon>
        <taxon>Alphaproteobacteria</taxon>
        <taxon>Hyphomicrobiales</taxon>
        <taxon>Ancalomicrobiaceae</taxon>
        <taxon>Prosthecodimorpha</taxon>
    </lineage>
</organism>
<dbReference type="InterPro" id="IPR012644">
    <property type="entry name" value="CHP02300_FYDLN_acid"/>
</dbReference>
<dbReference type="RefSeq" id="WP_261970284.1">
    <property type="nucleotide sequence ID" value="NZ_JAHHZF010000010.1"/>
</dbReference>
<evidence type="ECO:0000313" key="2">
    <source>
        <dbReference type="EMBL" id="MBT9291751.1"/>
    </source>
</evidence>
<feature type="region of interest" description="Disordered" evidence="1">
    <location>
        <begin position="71"/>
        <end position="124"/>
    </location>
</feature>
<dbReference type="Pfam" id="PF09538">
    <property type="entry name" value="FYDLN_acid"/>
    <property type="match status" value="1"/>
</dbReference>
<dbReference type="AlphaFoldDB" id="A0A947D6E2"/>
<dbReference type="EMBL" id="JAHHZF010000010">
    <property type="protein sequence ID" value="MBT9291751.1"/>
    <property type="molecule type" value="Genomic_DNA"/>
</dbReference>
<gene>
    <name evidence="2" type="ORF">KL771_19950</name>
</gene>
<dbReference type="Proteomes" id="UP000766595">
    <property type="component" value="Unassembled WGS sequence"/>
</dbReference>